<dbReference type="RefSeq" id="WP_274107778.1">
    <property type="nucleotide sequence ID" value="NZ_JAPCKI010000002.1"/>
</dbReference>
<proteinExistence type="predicted"/>
<sequence length="204" mass="22323">MRINHILIDLENVQPASLTGLNADFFRVTVFVGANQTKIPFDLVTAIQHLGERANYIKISGNGSNALDFHIAYYIGKLVNEDPTAYFHIISKDTGFDPLIQHLKTQKIGITRSKDVCDIPLLKAANSKTLQEKAAVVISNLYQRGASKPRTVKTLSSTILSLFQKQLPGEALTMLLAELQSMGAISILENKVTYALPEVAVATA</sequence>
<evidence type="ECO:0000313" key="3">
    <source>
        <dbReference type="Proteomes" id="UP001148932"/>
    </source>
</evidence>
<evidence type="ECO:0000259" key="1">
    <source>
        <dbReference type="Pfam" id="PF18475"/>
    </source>
</evidence>
<dbReference type="InterPro" id="IPR041494">
    <property type="entry name" value="PIN7"/>
</dbReference>
<gene>
    <name evidence="2" type="ORF">OIN59_05155</name>
</gene>
<feature type="domain" description="PIN-like" evidence="1">
    <location>
        <begin position="7"/>
        <end position="105"/>
    </location>
</feature>
<name>A0ABT5RV72_9BURK</name>
<protein>
    <submittedName>
        <fullName evidence="2">PIN domain-containing protein</fullName>
    </submittedName>
</protein>
<reference evidence="2" key="1">
    <citation type="submission" date="2022-10" db="EMBL/GenBank/DDBJ databases">
        <title>Description of microaerobic benzene degrading bacteria.</title>
        <authorList>
            <person name="Bedics A."/>
            <person name="Tancsics A."/>
            <person name="Banerjee S."/>
        </authorList>
    </citation>
    <scope>NUCLEOTIDE SEQUENCE</scope>
    <source>
        <strain evidence="2">D2M1</strain>
    </source>
</reference>
<dbReference type="Proteomes" id="UP001148932">
    <property type="component" value="Unassembled WGS sequence"/>
</dbReference>
<evidence type="ECO:0000313" key="2">
    <source>
        <dbReference type="EMBL" id="MDD2176813.1"/>
    </source>
</evidence>
<dbReference type="EMBL" id="JAPCKI010000002">
    <property type="protein sequence ID" value="MDD2176813.1"/>
    <property type="molecule type" value="Genomic_DNA"/>
</dbReference>
<comment type="caution">
    <text evidence="2">The sequence shown here is derived from an EMBL/GenBank/DDBJ whole genome shotgun (WGS) entry which is preliminary data.</text>
</comment>
<accession>A0ABT5RV72</accession>
<dbReference type="Pfam" id="PF18475">
    <property type="entry name" value="PIN7"/>
    <property type="match status" value="1"/>
</dbReference>
<keyword evidence="3" id="KW-1185">Reference proteome</keyword>
<organism evidence="2 3">
    <name type="scientific">Acidovorax benzenivorans</name>
    <dbReference type="NCBI Taxonomy" id="2987520"/>
    <lineage>
        <taxon>Bacteria</taxon>
        <taxon>Pseudomonadati</taxon>
        <taxon>Pseudomonadota</taxon>
        <taxon>Betaproteobacteria</taxon>
        <taxon>Burkholderiales</taxon>
        <taxon>Comamonadaceae</taxon>
        <taxon>Acidovorax</taxon>
    </lineage>
</organism>